<evidence type="ECO:0000313" key="2">
    <source>
        <dbReference type="EMBL" id="TCO80394.1"/>
    </source>
</evidence>
<reference evidence="2 3" key="1">
    <citation type="submission" date="2019-03" db="EMBL/GenBank/DDBJ databases">
        <title>Genomic Encyclopedia of Type Strains, Phase IV (KMG-IV): sequencing the most valuable type-strain genomes for metagenomic binning, comparative biology and taxonomic classification.</title>
        <authorList>
            <person name="Goeker M."/>
        </authorList>
    </citation>
    <scope>NUCLEOTIDE SEQUENCE [LARGE SCALE GENOMIC DNA]</scope>
    <source>
        <strain evidence="2 3">DSM 25287</strain>
    </source>
</reference>
<protein>
    <submittedName>
        <fullName evidence="2">Uncharacterized LabA/DUF88 family protein</fullName>
    </submittedName>
</protein>
<dbReference type="EMBL" id="SLWY01000014">
    <property type="protein sequence ID" value="TCO80394.1"/>
    <property type="molecule type" value="Genomic_DNA"/>
</dbReference>
<comment type="caution">
    <text evidence="2">The sequence shown here is derived from an EMBL/GenBank/DDBJ whole genome shotgun (WGS) entry which is preliminary data.</text>
</comment>
<proteinExistence type="predicted"/>
<accession>A0A4R2L1R5</accession>
<dbReference type="GO" id="GO:0004540">
    <property type="term" value="F:RNA nuclease activity"/>
    <property type="evidence" value="ECO:0007669"/>
    <property type="project" value="InterPro"/>
</dbReference>
<dbReference type="Proteomes" id="UP000295765">
    <property type="component" value="Unassembled WGS sequence"/>
</dbReference>
<dbReference type="Pfam" id="PF01936">
    <property type="entry name" value="NYN"/>
    <property type="match status" value="1"/>
</dbReference>
<keyword evidence="3" id="KW-1185">Reference proteome</keyword>
<evidence type="ECO:0000313" key="3">
    <source>
        <dbReference type="Proteomes" id="UP000295765"/>
    </source>
</evidence>
<organism evidence="2 3">
    <name type="scientific">Plasticicumulans lactativorans</name>
    <dbReference type="NCBI Taxonomy" id="1133106"/>
    <lineage>
        <taxon>Bacteria</taxon>
        <taxon>Pseudomonadati</taxon>
        <taxon>Pseudomonadota</taxon>
        <taxon>Gammaproteobacteria</taxon>
        <taxon>Candidatus Competibacteraceae</taxon>
        <taxon>Plasticicumulans</taxon>
    </lineage>
</organism>
<sequence length="197" mass="21708">MSPKKKSKKDPQPFIRAGAAKPHAELVNDFVHVFVDDQNLFWGVLNSGQGGGYRVDFGRLLTTASKDANGKTRYVKSAYIAGVIPDDDSFWKIAEHQGFIVRRGYLSSSGGQTRSKQDDAYLITEITSTLYEQKGPSTIVLVAGDADYVPPLIRANEKGWRVEVAFIERGLSSALDPVSHLFRTVNVSSIQYLPSGR</sequence>
<gene>
    <name evidence="2" type="ORF">EV699_11438</name>
</gene>
<dbReference type="AlphaFoldDB" id="A0A4R2L1R5"/>
<evidence type="ECO:0000259" key="1">
    <source>
        <dbReference type="Pfam" id="PF01936"/>
    </source>
</evidence>
<feature type="domain" description="NYN" evidence="1">
    <location>
        <begin position="31"/>
        <end position="173"/>
    </location>
</feature>
<name>A0A4R2L1R5_9GAMM</name>
<dbReference type="RefSeq" id="WP_132543462.1">
    <property type="nucleotide sequence ID" value="NZ_SLWY01000014.1"/>
</dbReference>
<dbReference type="Gene3D" id="3.40.50.1010">
    <property type="entry name" value="5'-nuclease"/>
    <property type="match status" value="1"/>
</dbReference>
<dbReference type="OrthoDB" id="9794137at2"/>
<dbReference type="InterPro" id="IPR021139">
    <property type="entry name" value="NYN"/>
</dbReference>